<gene>
    <name evidence="1" type="ORF">L2E82_13575</name>
</gene>
<keyword evidence="2" id="KW-1185">Reference proteome</keyword>
<evidence type="ECO:0000313" key="1">
    <source>
        <dbReference type="EMBL" id="KAI3763605.1"/>
    </source>
</evidence>
<reference evidence="2" key="1">
    <citation type="journal article" date="2022" name="Mol. Ecol. Resour.">
        <title>The genomes of chicory, endive, great burdock and yacon provide insights into Asteraceae palaeo-polyploidization history and plant inulin production.</title>
        <authorList>
            <person name="Fan W."/>
            <person name="Wang S."/>
            <person name="Wang H."/>
            <person name="Wang A."/>
            <person name="Jiang F."/>
            <person name="Liu H."/>
            <person name="Zhao H."/>
            <person name="Xu D."/>
            <person name="Zhang Y."/>
        </authorList>
    </citation>
    <scope>NUCLEOTIDE SEQUENCE [LARGE SCALE GENOMIC DNA]</scope>
    <source>
        <strain evidence="2">cv. Punajuju</strain>
    </source>
</reference>
<reference evidence="1 2" key="2">
    <citation type="journal article" date="2022" name="Mol. Ecol. Resour.">
        <title>The genomes of chicory, endive, great burdock and yacon provide insights into Asteraceae paleo-polyploidization history and plant inulin production.</title>
        <authorList>
            <person name="Fan W."/>
            <person name="Wang S."/>
            <person name="Wang H."/>
            <person name="Wang A."/>
            <person name="Jiang F."/>
            <person name="Liu H."/>
            <person name="Zhao H."/>
            <person name="Xu D."/>
            <person name="Zhang Y."/>
        </authorList>
    </citation>
    <scope>NUCLEOTIDE SEQUENCE [LARGE SCALE GENOMIC DNA]</scope>
    <source>
        <strain evidence="2">cv. Punajuju</strain>
        <tissue evidence="1">Leaves</tissue>
    </source>
</reference>
<accession>A0ACB9EXQ2</accession>
<proteinExistence type="predicted"/>
<name>A0ACB9EXQ2_CICIN</name>
<dbReference type="EMBL" id="CM042011">
    <property type="protein sequence ID" value="KAI3763605.1"/>
    <property type="molecule type" value="Genomic_DNA"/>
</dbReference>
<evidence type="ECO:0000313" key="2">
    <source>
        <dbReference type="Proteomes" id="UP001055811"/>
    </source>
</evidence>
<organism evidence="1 2">
    <name type="scientific">Cichorium intybus</name>
    <name type="common">Chicory</name>
    <dbReference type="NCBI Taxonomy" id="13427"/>
    <lineage>
        <taxon>Eukaryota</taxon>
        <taxon>Viridiplantae</taxon>
        <taxon>Streptophyta</taxon>
        <taxon>Embryophyta</taxon>
        <taxon>Tracheophyta</taxon>
        <taxon>Spermatophyta</taxon>
        <taxon>Magnoliopsida</taxon>
        <taxon>eudicotyledons</taxon>
        <taxon>Gunneridae</taxon>
        <taxon>Pentapetalae</taxon>
        <taxon>asterids</taxon>
        <taxon>campanulids</taxon>
        <taxon>Asterales</taxon>
        <taxon>Asteraceae</taxon>
        <taxon>Cichorioideae</taxon>
        <taxon>Cichorieae</taxon>
        <taxon>Cichoriinae</taxon>
        <taxon>Cichorium</taxon>
    </lineage>
</organism>
<dbReference type="Proteomes" id="UP001055811">
    <property type="component" value="Linkage Group LG03"/>
</dbReference>
<protein>
    <submittedName>
        <fullName evidence="1">Uncharacterized protein</fullName>
    </submittedName>
</protein>
<sequence>MARRPLPSFSKILLDPSDPHLPLPHAFVRKYLENKIPENPILRSVNGGYSWRLTIKKLGENYCFVNGWNTVVNDSHLEFGDFLVFWLVDPSTFKLSIFSPSGCEKDFPVEIDDANEEEEEYEEAVKVEDEEDEEEEEDEDELDEDEYDEEEEEEEEFEEEEEEEEDDDIFADGGSHGGGDEEEDDVDEDSGDVDVDVDGDDGDPFFMTIISKGHISKGHMRLPTEFARLVGIDSERSVTMKNLDGDEWEINLRSEIKHYTPIKHYTRYYFSTGWSGFWRANELSEGDQCIFKYIRSEDKLCLAKVTKKRRVQARQPASKPPATEVLKSKPRVKPPSVEVESKDGGREVVKKKLRPTQPAAEVLKRSRRQPPRMEVVKKKVGPKHPAGKVLVAEVSKSPRGRPPNVKVRSKRQAGKAPAAEVSKRSSLRSQAVEKKARNKKPAGKAPAAEVLQRKRGRPSRVEMESKDDGAKVVKRPPGRPSKRRK</sequence>
<comment type="caution">
    <text evidence="1">The sequence shown here is derived from an EMBL/GenBank/DDBJ whole genome shotgun (WGS) entry which is preliminary data.</text>
</comment>